<gene>
    <name evidence="3" type="ORF">LX13_000473</name>
</gene>
<dbReference type="SUPFAM" id="SSF51261">
    <property type="entry name" value="Duplicated hybrid motif"/>
    <property type="match status" value="1"/>
</dbReference>
<protein>
    <submittedName>
        <fullName evidence="3">Murein DD-endopeptidase MepM and murein hydrolase activator NlpD, containing LysM domain</fullName>
    </submittedName>
</protein>
<organism evidence="3 4">
    <name type="scientific">Williamsia maris</name>
    <dbReference type="NCBI Taxonomy" id="72806"/>
    <lineage>
        <taxon>Bacteria</taxon>
        <taxon>Bacillati</taxon>
        <taxon>Actinomycetota</taxon>
        <taxon>Actinomycetes</taxon>
        <taxon>Mycobacteriales</taxon>
        <taxon>Nocardiaceae</taxon>
        <taxon>Williamsia</taxon>
    </lineage>
</organism>
<evidence type="ECO:0000313" key="3">
    <source>
        <dbReference type="EMBL" id="MCP2174666.1"/>
    </source>
</evidence>
<dbReference type="PANTHER" id="PTHR21666:SF270">
    <property type="entry name" value="MUREIN HYDROLASE ACTIVATOR ENVC"/>
    <property type="match status" value="1"/>
</dbReference>
<name>A0ABT1H8T3_9NOCA</name>
<reference evidence="3 4" key="1">
    <citation type="submission" date="2022-06" db="EMBL/GenBank/DDBJ databases">
        <title>Genomic Encyclopedia of Archaeal and Bacterial Type Strains, Phase II (KMG-II): from individual species to whole genera.</title>
        <authorList>
            <person name="Goeker M."/>
        </authorList>
    </citation>
    <scope>NUCLEOTIDE SEQUENCE [LARGE SCALE GENOMIC DNA]</scope>
    <source>
        <strain evidence="3 4">DSM 44693</strain>
    </source>
</reference>
<dbReference type="Pfam" id="PF01551">
    <property type="entry name" value="Peptidase_M23"/>
    <property type="match status" value="1"/>
</dbReference>
<dbReference type="Gene3D" id="2.70.70.10">
    <property type="entry name" value="Glucose Permease (Domain IIA)"/>
    <property type="match status" value="1"/>
</dbReference>
<feature type="region of interest" description="Disordered" evidence="1">
    <location>
        <begin position="143"/>
        <end position="186"/>
    </location>
</feature>
<feature type="compositionally biased region" description="Polar residues" evidence="1">
    <location>
        <begin position="143"/>
        <end position="153"/>
    </location>
</feature>
<dbReference type="GO" id="GO:0016787">
    <property type="term" value="F:hydrolase activity"/>
    <property type="evidence" value="ECO:0007669"/>
    <property type="project" value="UniProtKB-KW"/>
</dbReference>
<dbReference type="InterPro" id="IPR016047">
    <property type="entry name" value="M23ase_b-sheet_dom"/>
</dbReference>
<dbReference type="InterPro" id="IPR050570">
    <property type="entry name" value="Cell_wall_metabolism_enzyme"/>
</dbReference>
<sequence length="350" mass="36162">MHLLAVRGNSSAAPAAFDAAEITSIIPIDWDFAEWNDAPVDAPHDPTPTRSTPRRAPLPAEVTQDILIAEYEFDETAHEHPFAVRGAEFDDFDFVPGPTPAPRKSGGRHRIAAPPHALKGRAALLAVAAGAAVVAATGQLQSGSATETNQSAEPATDAVSPAAAVGPVAPSAGDAGVVESAPPSDMRNFTDQLQAGDKLARDAAAADAASRKPLFASPVNMGAYQFTSCFCGRWGTFHGGIDFAAPLGTPIHAATDGEIVEAGPASGFGNWIQVKSADGTITMYGHMASSGVLVSKGQKVTAGDIIGLVGNEGFSTGPHVHVEVWKNGTTKIDPMPWFAEHGVRLSAYTG</sequence>
<evidence type="ECO:0000259" key="2">
    <source>
        <dbReference type="Pfam" id="PF01551"/>
    </source>
</evidence>
<evidence type="ECO:0000313" key="4">
    <source>
        <dbReference type="Proteomes" id="UP001206895"/>
    </source>
</evidence>
<keyword evidence="4" id="KW-1185">Reference proteome</keyword>
<dbReference type="EMBL" id="JAMTCJ010000001">
    <property type="protein sequence ID" value="MCP2174666.1"/>
    <property type="molecule type" value="Genomic_DNA"/>
</dbReference>
<evidence type="ECO:0000256" key="1">
    <source>
        <dbReference type="SAM" id="MobiDB-lite"/>
    </source>
</evidence>
<dbReference type="CDD" id="cd12797">
    <property type="entry name" value="M23_peptidase"/>
    <property type="match status" value="1"/>
</dbReference>
<proteinExistence type="predicted"/>
<dbReference type="Proteomes" id="UP001206895">
    <property type="component" value="Unassembled WGS sequence"/>
</dbReference>
<comment type="caution">
    <text evidence="3">The sequence shown here is derived from an EMBL/GenBank/DDBJ whole genome shotgun (WGS) entry which is preliminary data.</text>
</comment>
<feature type="domain" description="M23ase beta-sheet core" evidence="2">
    <location>
        <begin position="237"/>
        <end position="334"/>
    </location>
</feature>
<keyword evidence="3" id="KW-0378">Hydrolase</keyword>
<feature type="region of interest" description="Disordered" evidence="1">
    <location>
        <begin position="37"/>
        <end position="56"/>
    </location>
</feature>
<dbReference type="InterPro" id="IPR011055">
    <property type="entry name" value="Dup_hybrid_motif"/>
</dbReference>
<feature type="compositionally biased region" description="Low complexity" evidence="1">
    <location>
        <begin position="157"/>
        <end position="178"/>
    </location>
</feature>
<dbReference type="PANTHER" id="PTHR21666">
    <property type="entry name" value="PEPTIDASE-RELATED"/>
    <property type="match status" value="1"/>
</dbReference>
<accession>A0ABT1H8T3</accession>